<evidence type="ECO:0000313" key="2">
    <source>
        <dbReference type="Proteomes" id="UP001283361"/>
    </source>
</evidence>
<organism evidence="1 2">
    <name type="scientific">Elysia crispata</name>
    <name type="common">lettuce slug</name>
    <dbReference type="NCBI Taxonomy" id="231223"/>
    <lineage>
        <taxon>Eukaryota</taxon>
        <taxon>Metazoa</taxon>
        <taxon>Spiralia</taxon>
        <taxon>Lophotrochozoa</taxon>
        <taxon>Mollusca</taxon>
        <taxon>Gastropoda</taxon>
        <taxon>Heterobranchia</taxon>
        <taxon>Euthyneura</taxon>
        <taxon>Panpulmonata</taxon>
        <taxon>Sacoglossa</taxon>
        <taxon>Placobranchoidea</taxon>
        <taxon>Plakobranchidae</taxon>
        <taxon>Elysia</taxon>
    </lineage>
</organism>
<accession>A0AAE0ZMP8</accession>
<protein>
    <submittedName>
        <fullName evidence="1">Uncharacterized protein</fullName>
    </submittedName>
</protein>
<dbReference type="AlphaFoldDB" id="A0AAE0ZMP8"/>
<name>A0AAE0ZMP8_9GAST</name>
<comment type="caution">
    <text evidence="1">The sequence shown here is derived from an EMBL/GenBank/DDBJ whole genome shotgun (WGS) entry which is preliminary data.</text>
</comment>
<dbReference type="Proteomes" id="UP001283361">
    <property type="component" value="Unassembled WGS sequence"/>
</dbReference>
<reference evidence="1" key="1">
    <citation type="journal article" date="2023" name="G3 (Bethesda)">
        <title>A reference genome for the long-term kleptoplast-retaining sea slug Elysia crispata morphotype clarki.</title>
        <authorList>
            <person name="Eastman K.E."/>
            <person name="Pendleton A.L."/>
            <person name="Shaikh M.A."/>
            <person name="Suttiyut T."/>
            <person name="Ogas R."/>
            <person name="Tomko P."/>
            <person name="Gavelis G."/>
            <person name="Widhalm J.R."/>
            <person name="Wisecaver J.H."/>
        </authorList>
    </citation>
    <scope>NUCLEOTIDE SEQUENCE</scope>
    <source>
        <strain evidence="1">ECLA1</strain>
    </source>
</reference>
<dbReference type="EMBL" id="JAWDGP010003662">
    <property type="protein sequence ID" value="KAK3772030.1"/>
    <property type="molecule type" value="Genomic_DNA"/>
</dbReference>
<evidence type="ECO:0000313" key="1">
    <source>
        <dbReference type="EMBL" id="KAK3772030.1"/>
    </source>
</evidence>
<keyword evidence="2" id="KW-1185">Reference proteome</keyword>
<sequence>MDRQPVCAATDVLCFSSALLIKLDKSPSACQRPGPVAAGLVRSPGDQSANTGEDFHPETIWQENSTMVIISNGQGQSLSDF</sequence>
<proteinExistence type="predicted"/>
<gene>
    <name evidence="1" type="ORF">RRG08_008268</name>
</gene>